<dbReference type="EMBL" id="CAXAQS010000022">
    <property type="protein sequence ID" value="CAK9249664.1"/>
    <property type="molecule type" value="Genomic_DNA"/>
</dbReference>
<dbReference type="Proteomes" id="UP001497444">
    <property type="component" value="Unassembled WGS sequence"/>
</dbReference>
<dbReference type="InterPro" id="IPR043128">
    <property type="entry name" value="Rev_trsase/Diguanyl_cyclase"/>
</dbReference>
<keyword evidence="2" id="KW-1185">Reference proteome</keyword>
<proteinExistence type="predicted"/>
<evidence type="ECO:0000313" key="2">
    <source>
        <dbReference type="Proteomes" id="UP001497444"/>
    </source>
</evidence>
<organism evidence="1 2">
    <name type="scientific">Sphagnum jensenii</name>
    <dbReference type="NCBI Taxonomy" id="128206"/>
    <lineage>
        <taxon>Eukaryota</taxon>
        <taxon>Viridiplantae</taxon>
        <taxon>Streptophyta</taxon>
        <taxon>Embryophyta</taxon>
        <taxon>Bryophyta</taxon>
        <taxon>Sphagnophytina</taxon>
        <taxon>Sphagnopsida</taxon>
        <taxon>Sphagnales</taxon>
        <taxon>Sphagnaceae</taxon>
        <taxon>Sphagnum</taxon>
    </lineage>
</organism>
<sequence>MKQEQLKKIQIEEIRHLLSHLHGEVTGLDASYHRLLLVLEKFEGTTQFDEVTGVLSYETFGRKWKDHLSKAKALGQNTGLLTLGIDESLELQEVHGAGTFREVKKRVAQLLKRYESPNCLVGSGIPTETSFDFVVAFSGTDAEIVAAAEMMRRFVERIHGPVIDLHGKPSAQVQWKCTLSVGSKL</sequence>
<accession>A0ABP0V5G9</accession>
<gene>
    <name evidence="1" type="ORF">CSSPJE1EN1_LOCUS25042</name>
</gene>
<evidence type="ECO:0008006" key="3">
    <source>
        <dbReference type="Google" id="ProtNLM"/>
    </source>
</evidence>
<name>A0ABP0V5G9_9BRYO</name>
<reference evidence="1" key="1">
    <citation type="submission" date="2024-02" db="EMBL/GenBank/DDBJ databases">
        <authorList>
            <consortium name="ELIXIR-Norway"/>
            <consortium name="Elixir Norway"/>
        </authorList>
    </citation>
    <scope>NUCLEOTIDE SEQUENCE</scope>
</reference>
<dbReference type="Gene3D" id="3.30.70.270">
    <property type="match status" value="1"/>
</dbReference>
<comment type="caution">
    <text evidence="1">The sequence shown here is derived from an EMBL/GenBank/DDBJ whole genome shotgun (WGS) entry which is preliminary data.</text>
</comment>
<evidence type="ECO:0000313" key="1">
    <source>
        <dbReference type="EMBL" id="CAK9249664.1"/>
    </source>
</evidence>
<protein>
    <recommendedName>
        <fullName evidence="3">GGDEF domain-containing protein</fullName>
    </recommendedName>
</protein>